<feature type="transmembrane region" description="Helical" evidence="6">
    <location>
        <begin position="237"/>
        <end position="254"/>
    </location>
</feature>
<dbReference type="InterPro" id="IPR002048">
    <property type="entry name" value="EF_hand_dom"/>
</dbReference>
<dbReference type="SUPFAM" id="SSF81324">
    <property type="entry name" value="Voltage-gated potassium channels"/>
    <property type="match status" value="1"/>
</dbReference>
<dbReference type="Gene3D" id="1.10.238.10">
    <property type="entry name" value="EF-hand"/>
    <property type="match status" value="1"/>
</dbReference>
<evidence type="ECO:0000259" key="7">
    <source>
        <dbReference type="PROSITE" id="PS50222"/>
    </source>
</evidence>
<gene>
    <name evidence="8" type="primary">Scn11a</name>
    <name evidence="8" type="ORF">SNEC2469_LOCUS1738</name>
</gene>
<feature type="transmembrane region" description="Helical" evidence="6">
    <location>
        <begin position="274"/>
        <end position="299"/>
    </location>
</feature>
<dbReference type="Gene3D" id="1.20.120.350">
    <property type="entry name" value="Voltage-gated potassium channels. Chain C"/>
    <property type="match status" value="1"/>
</dbReference>
<sequence>MRDAQLLPTHTADAKEAAVIRDMNASVRYMGLHGGAENDGRSNSRCSAFMNYCADIIHNHYFEMMSAWLVVMNAIWIGISTDWVARNWTTTVPDWFHYTDWIFCLLAVGELFIRIGAQGCSFFYEDHWRWNLFDTLVVVTQIADLVISVIERSVSEAASRRPSQPVRILRIARIASAFPELHILISSIIDSLQSLFWTMVLIFACLYGVAVVITQVVSDHKIAIGREVMEQRHEEMLHFFGSLDSTMVALYMVISEGIHWSELMNQLEETLGGWVRFLFVAFTGFELFAMMNIITACFVDSAMKVAAKAETKEVLDSLWGLLCENAGRDAHTDDKIVTREQFISTYGHESMRKFLDLINAHTEDPDHVFSMIDRDGDGSLTAPEFLVCCERLMGPSKASMIVKIANEERERSLQQDGCGLCDRN</sequence>
<dbReference type="AlphaFoldDB" id="A0A812JC96"/>
<dbReference type="GO" id="GO:0016020">
    <property type="term" value="C:membrane"/>
    <property type="evidence" value="ECO:0007669"/>
    <property type="project" value="UniProtKB-SubCell"/>
</dbReference>
<dbReference type="SUPFAM" id="SSF47473">
    <property type="entry name" value="EF-hand"/>
    <property type="match status" value="1"/>
</dbReference>
<evidence type="ECO:0000256" key="4">
    <source>
        <dbReference type="ARBA" id="ARBA00022989"/>
    </source>
</evidence>
<name>A0A812JC96_9DINO</name>
<evidence type="ECO:0000256" key="5">
    <source>
        <dbReference type="ARBA" id="ARBA00023136"/>
    </source>
</evidence>
<dbReference type="InterPro" id="IPR018247">
    <property type="entry name" value="EF_Hand_1_Ca_BS"/>
</dbReference>
<dbReference type="PANTHER" id="PTHR46726">
    <property type="entry name" value="TWO PORE CHANNEL 3"/>
    <property type="match status" value="1"/>
</dbReference>
<dbReference type="Proteomes" id="UP000601435">
    <property type="component" value="Unassembled WGS sequence"/>
</dbReference>
<dbReference type="GO" id="GO:0005509">
    <property type="term" value="F:calcium ion binding"/>
    <property type="evidence" value="ECO:0007669"/>
    <property type="project" value="InterPro"/>
</dbReference>
<organism evidence="8 9">
    <name type="scientific">Symbiodinium necroappetens</name>
    <dbReference type="NCBI Taxonomy" id="1628268"/>
    <lineage>
        <taxon>Eukaryota</taxon>
        <taxon>Sar</taxon>
        <taxon>Alveolata</taxon>
        <taxon>Dinophyceae</taxon>
        <taxon>Suessiales</taxon>
        <taxon>Symbiodiniaceae</taxon>
        <taxon>Symbiodinium</taxon>
    </lineage>
</organism>
<dbReference type="OrthoDB" id="426352at2759"/>
<accession>A0A812JC96</accession>
<evidence type="ECO:0000256" key="6">
    <source>
        <dbReference type="SAM" id="Phobius"/>
    </source>
</evidence>
<dbReference type="PROSITE" id="PS00018">
    <property type="entry name" value="EF_HAND_1"/>
    <property type="match status" value="1"/>
</dbReference>
<dbReference type="InterPro" id="IPR005821">
    <property type="entry name" value="Ion_trans_dom"/>
</dbReference>
<protein>
    <submittedName>
        <fullName evidence="8">Scn11a protein</fullName>
    </submittedName>
</protein>
<dbReference type="InterPro" id="IPR011992">
    <property type="entry name" value="EF-hand-dom_pair"/>
</dbReference>
<feature type="transmembrane region" description="Helical" evidence="6">
    <location>
        <begin position="195"/>
        <end position="217"/>
    </location>
</feature>
<keyword evidence="5 6" id="KW-0472">Membrane</keyword>
<comment type="caution">
    <text evidence="8">The sequence shown here is derived from an EMBL/GenBank/DDBJ whole genome shotgun (WGS) entry which is preliminary data.</text>
</comment>
<reference evidence="8" key="1">
    <citation type="submission" date="2021-02" db="EMBL/GenBank/DDBJ databases">
        <authorList>
            <person name="Dougan E. K."/>
            <person name="Rhodes N."/>
            <person name="Thang M."/>
            <person name="Chan C."/>
        </authorList>
    </citation>
    <scope>NUCLEOTIDE SEQUENCE</scope>
</reference>
<evidence type="ECO:0000256" key="2">
    <source>
        <dbReference type="ARBA" id="ARBA00022692"/>
    </source>
</evidence>
<evidence type="ECO:0000256" key="3">
    <source>
        <dbReference type="ARBA" id="ARBA00022837"/>
    </source>
</evidence>
<dbReference type="InterPro" id="IPR027359">
    <property type="entry name" value="Volt_channel_dom_sf"/>
</dbReference>
<evidence type="ECO:0000313" key="9">
    <source>
        <dbReference type="Proteomes" id="UP000601435"/>
    </source>
</evidence>
<dbReference type="Gene3D" id="1.10.287.70">
    <property type="match status" value="1"/>
</dbReference>
<proteinExistence type="predicted"/>
<keyword evidence="4 6" id="KW-1133">Transmembrane helix</keyword>
<dbReference type="Pfam" id="PF00520">
    <property type="entry name" value="Ion_trans"/>
    <property type="match status" value="1"/>
</dbReference>
<dbReference type="PANTHER" id="PTHR46726:SF1">
    <property type="entry name" value="TWO-PORE CALCIUM CHANNEL 3"/>
    <property type="match status" value="1"/>
</dbReference>
<keyword evidence="3" id="KW-0106">Calcium</keyword>
<evidence type="ECO:0000256" key="1">
    <source>
        <dbReference type="ARBA" id="ARBA00004141"/>
    </source>
</evidence>
<comment type="subcellular location">
    <subcellularLocation>
        <location evidence="1">Membrane</location>
        <topology evidence="1">Multi-pass membrane protein</topology>
    </subcellularLocation>
</comment>
<dbReference type="GO" id="GO:0005216">
    <property type="term" value="F:monoatomic ion channel activity"/>
    <property type="evidence" value="ECO:0007669"/>
    <property type="project" value="InterPro"/>
</dbReference>
<keyword evidence="2 6" id="KW-0812">Transmembrane</keyword>
<dbReference type="PROSITE" id="PS50222">
    <property type="entry name" value="EF_HAND_2"/>
    <property type="match status" value="1"/>
</dbReference>
<keyword evidence="9" id="KW-1185">Reference proteome</keyword>
<dbReference type="EMBL" id="CAJNJA010006090">
    <property type="protein sequence ID" value="CAE7205305.1"/>
    <property type="molecule type" value="Genomic_DNA"/>
</dbReference>
<feature type="domain" description="EF-hand" evidence="7">
    <location>
        <begin position="360"/>
        <end position="395"/>
    </location>
</feature>
<evidence type="ECO:0000313" key="8">
    <source>
        <dbReference type="EMBL" id="CAE7205305.1"/>
    </source>
</evidence>